<dbReference type="Gene3D" id="2.60.40.10">
    <property type="entry name" value="Immunoglobulins"/>
    <property type="match status" value="3"/>
</dbReference>
<dbReference type="SUPFAM" id="SSF48726">
    <property type="entry name" value="Immunoglobulin"/>
    <property type="match status" value="3"/>
</dbReference>
<keyword evidence="4" id="KW-1015">Disulfide bond</keyword>
<evidence type="ECO:0000256" key="1">
    <source>
        <dbReference type="ARBA" id="ARBA00004496"/>
    </source>
</evidence>
<dbReference type="GO" id="GO:0004674">
    <property type="term" value="F:protein serine/threonine kinase activity"/>
    <property type="evidence" value="ECO:0007669"/>
    <property type="project" value="UniProtKB-EC"/>
</dbReference>
<dbReference type="Pfam" id="PF07679">
    <property type="entry name" value="I-set"/>
    <property type="match status" value="2"/>
</dbReference>
<dbReference type="InterPro" id="IPR036179">
    <property type="entry name" value="Ig-like_dom_sf"/>
</dbReference>
<dbReference type="AlphaFoldDB" id="A0A8S3UVP4"/>
<dbReference type="InterPro" id="IPR003599">
    <property type="entry name" value="Ig_sub"/>
</dbReference>
<feature type="domain" description="Ig-like" evidence="5">
    <location>
        <begin position="108"/>
        <end position="189"/>
    </location>
</feature>
<dbReference type="SMART" id="SM00408">
    <property type="entry name" value="IGc2"/>
    <property type="match status" value="3"/>
</dbReference>
<evidence type="ECO:0000313" key="6">
    <source>
        <dbReference type="EMBL" id="CAG2246268.1"/>
    </source>
</evidence>
<keyword evidence="2" id="KW-0963">Cytoplasm</keyword>
<gene>
    <name evidence="6" type="ORF">MEDL_58246</name>
</gene>
<dbReference type="InterPro" id="IPR003598">
    <property type="entry name" value="Ig_sub2"/>
</dbReference>
<dbReference type="PANTHER" id="PTHR35971">
    <property type="entry name" value="SI:DKEY-31G6.6"/>
    <property type="match status" value="1"/>
</dbReference>
<dbReference type="InterPro" id="IPR013098">
    <property type="entry name" value="Ig_I-set"/>
</dbReference>
<dbReference type="InterPro" id="IPR007110">
    <property type="entry name" value="Ig-like_dom"/>
</dbReference>
<dbReference type="Proteomes" id="UP000683360">
    <property type="component" value="Unassembled WGS sequence"/>
</dbReference>
<keyword evidence="7" id="KW-1185">Reference proteome</keyword>
<evidence type="ECO:0000256" key="4">
    <source>
        <dbReference type="ARBA" id="ARBA00023157"/>
    </source>
</evidence>
<evidence type="ECO:0000259" key="5">
    <source>
        <dbReference type="PROSITE" id="PS50835"/>
    </source>
</evidence>
<evidence type="ECO:0000256" key="3">
    <source>
        <dbReference type="ARBA" id="ARBA00022553"/>
    </source>
</evidence>
<name>A0A8S3UVP4_MYTED</name>
<evidence type="ECO:0000313" key="7">
    <source>
        <dbReference type="Proteomes" id="UP000683360"/>
    </source>
</evidence>
<keyword evidence="6" id="KW-0808">Transferase</keyword>
<dbReference type="PROSITE" id="PS50835">
    <property type="entry name" value="IG_LIKE"/>
    <property type="match status" value="2"/>
</dbReference>
<organism evidence="6 7">
    <name type="scientific">Mytilus edulis</name>
    <name type="common">Blue mussel</name>
    <dbReference type="NCBI Taxonomy" id="6550"/>
    <lineage>
        <taxon>Eukaryota</taxon>
        <taxon>Metazoa</taxon>
        <taxon>Spiralia</taxon>
        <taxon>Lophotrochozoa</taxon>
        <taxon>Mollusca</taxon>
        <taxon>Bivalvia</taxon>
        <taxon>Autobranchia</taxon>
        <taxon>Pteriomorphia</taxon>
        <taxon>Mytilida</taxon>
        <taxon>Mytiloidea</taxon>
        <taxon>Mytilidae</taxon>
        <taxon>Mytilinae</taxon>
        <taxon>Mytilus</taxon>
    </lineage>
</organism>
<keyword evidence="3" id="KW-0597">Phosphoprotein</keyword>
<evidence type="ECO:0000256" key="2">
    <source>
        <dbReference type="ARBA" id="ARBA00022490"/>
    </source>
</evidence>
<dbReference type="SMART" id="SM00409">
    <property type="entry name" value="IG"/>
    <property type="match status" value="3"/>
</dbReference>
<dbReference type="InterPro" id="IPR013783">
    <property type="entry name" value="Ig-like_fold"/>
</dbReference>
<reference evidence="6" key="1">
    <citation type="submission" date="2021-03" db="EMBL/GenBank/DDBJ databases">
        <authorList>
            <person name="Bekaert M."/>
        </authorList>
    </citation>
    <scope>NUCLEOTIDE SEQUENCE</scope>
</reference>
<dbReference type="EC" id="2.7.11.1" evidence="6"/>
<protein>
    <submittedName>
        <fullName evidence="6">TTN</fullName>
        <ecNumber evidence="6">2.7.11.1</ecNumber>
    </submittedName>
</protein>
<feature type="domain" description="Ig-like" evidence="5">
    <location>
        <begin position="195"/>
        <end position="282"/>
    </location>
</feature>
<dbReference type="InterPro" id="IPR052385">
    <property type="entry name" value="Obscurin/Obscurin-like_Reg"/>
</dbReference>
<proteinExistence type="predicted"/>
<dbReference type="PANTHER" id="PTHR35971:SF5">
    <property type="entry name" value="OBSCURIN LIKE CYTOSKELETAL ADAPTOR 1"/>
    <property type="match status" value="1"/>
</dbReference>
<comment type="subcellular location">
    <subcellularLocation>
        <location evidence="1">Cytoplasm</location>
    </subcellularLocation>
</comment>
<accession>A0A8S3UVP4</accession>
<dbReference type="OrthoDB" id="6115582at2759"/>
<comment type="caution">
    <text evidence="6">The sequence shown here is derived from an EMBL/GenBank/DDBJ whole genome shotgun (WGS) entry which is preliminary data.</text>
</comment>
<sequence length="285" mass="32910">MREFLCTNYFHDFIMKIMRSSLLGKRTYYLYKPFSHTTIIEGDDFELTYQLSTHRVPIRFLRNGHLITEGKNVTRRIAGRWKTLLITGVTMNDAGLYCLEVSNNKSEPVKLSVQRVFTSKIEPQECIEGNTIQLTCSVYADNIEVKWYKEEHEIQCQRCLITSSEHDRMLTIKNTTVGDSGMYHVKAMNVQMKIPVTVKAIITRPLENVTIMEGLDTILECETEEENCSVQWLKNDKEISNQSDRIKMTGKIHRLTLLQTSLEDSGTYTVKTKGRTSHAVLTIKR</sequence>
<dbReference type="EMBL" id="CAJPWZ010002850">
    <property type="protein sequence ID" value="CAG2246268.1"/>
    <property type="molecule type" value="Genomic_DNA"/>
</dbReference>
<dbReference type="GO" id="GO:0005737">
    <property type="term" value="C:cytoplasm"/>
    <property type="evidence" value="ECO:0007669"/>
    <property type="project" value="UniProtKB-SubCell"/>
</dbReference>